<dbReference type="InterPro" id="IPR018961">
    <property type="entry name" value="DnaJ_homolog_subfam-C_membr-28"/>
</dbReference>
<protein>
    <submittedName>
        <fullName evidence="2">DUF1992 domain-containing protein</fullName>
    </submittedName>
</protein>
<proteinExistence type="predicted"/>
<dbReference type="KEGG" id="aqt:FN924_03450"/>
<keyword evidence="3" id="KW-1185">Reference proteome</keyword>
<dbReference type="OrthoDB" id="9798476at2"/>
<dbReference type="RefSeq" id="WP_143892078.1">
    <property type="nucleotide sequence ID" value="NZ_CP041666.1"/>
</dbReference>
<name>A0A516KD50_9BACI</name>
<evidence type="ECO:0000259" key="1">
    <source>
        <dbReference type="Pfam" id="PF09350"/>
    </source>
</evidence>
<dbReference type="PANTHER" id="PTHR39158:SF1">
    <property type="entry name" value="DNAJ HOMOLOG SUBFAMILY C MEMBER 28"/>
    <property type="match status" value="1"/>
</dbReference>
<gene>
    <name evidence="2" type="ORF">FN924_03450</name>
</gene>
<dbReference type="AlphaFoldDB" id="A0A516KD50"/>
<dbReference type="InterPro" id="IPR052573">
    <property type="entry name" value="DnaJ_C_subfamily_28"/>
</dbReference>
<dbReference type="PANTHER" id="PTHR39158">
    <property type="entry name" value="OS08G0560600 PROTEIN"/>
    <property type="match status" value="1"/>
</dbReference>
<feature type="domain" description="DnaJ homologue subfamily C member 28 conserved" evidence="1">
    <location>
        <begin position="7"/>
        <end position="74"/>
    </location>
</feature>
<evidence type="ECO:0000313" key="3">
    <source>
        <dbReference type="Proteomes" id="UP000315215"/>
    </source>
</evidence>
<dbReference type="EMBL" id="CP041666">
    <property type="protein sequence ID" value="QDP39328.1"/>
    <property type="molecule type" value="Genomic_DNA"/>
</dbReference>
<dbReference type="Proteomes" id="UP000315215">
    <property type="component" value="Chromosome"/>
</dbReference>
<dbReference type="Pfam" id="PF09350">
    <property type="entry name" value="DJC28_CD"/>
    <property type="match status" value="1"/>
</dbReference>
<sequence>MDFVTLMVEEKIKKAISEGQFDNLKGKGKPQKLEDLSMIPEDMRTSYLMMKNSGYLPEEVKLNKELVQLRELIRCCEDPDQLKEYKKKLTEKEIHYDMLMEKRKLNRSSAYQRYSGKIRNRFGF</sequence>
<accession>A0A516KD50</accession>
<evidence type="ECO:0000313" key="2">
    <source>
        <dbReference type="EMBL" id="QDP39328.1"/>
    </source>
</evidence>
<organism evidence="2 3">
    <name type="scientific">Radiobacillus deserti</name>
    <dbReference type="NCBI Taxonomy" id="2594883"/>
    <lineage>
        <taxon>Bacteria</taxon>
        <taxon>Bacillati</taxon>
        <taxon>Bacillota</taxon>
        <taxon>Bacilli</taxon>
        <taxon>Bacillales</taxon>
        <taxon>Bacillaceae</taxon>
        <taxon>Radiobacillus</taxon>
    </lineage>
</organism>
<reference evidence="2 3" key="1">
    <citation type="submission" date="2019-07" db="EMBL/GenBank/DDBJ databases">
        <authorList>
            <person name="Li J."/>
        </authorList>
    </citation>
    <scope>NUCLEOTIDE SEQUENCE [LARGE SCALE GENOMIC DNA]</scope>
    <source>
        <strain evidence="2 3">TKL69</strain>
    </source>
</reference>